<accession>A0ABV3CP72</accession>
<evidence type="ECO:0000313" key="3">
    <source>
        <dbReference type="Proteomes" id="UP001551210"/>
    </source>
</evidence>
<protein>
    <submittedName>
        <fullName evidence="2">Uncharacterized protein</fullName>
    </submittedName>
</protein>
<dbReference type="EMBL" id="JBEZAM010000002">
    <property type="protein sequence ID" value="MEU7292005.1"/>
    <property type="molecule type" value="Genomic_DNA"/>
</dbReference>
<keyword evidence="1" id="KW-0732">Signal</keyword>
<dbReference type="RefSeq" id="WP_359203541.1">
    <property type="nucleotide sequence ID" value="NZ_JBEZAM010000002.1"/>
</dbReference>
<feature type="signal peptide" evidence="1">
    <location>
        <begin position="1"/>
        <end position="29"/>
    </location>
</feature>
<dbReference type="Gene3D" id="2.115.10.10">
    <property type="entry name" value="Tachylectin 2"/>
    <property type="match status" value="1"/>
</dbReference>
<organism evidence="2 3">
    <name type="scientific">Streptomyces exfoliatus</name>
    <name type="common">Streptomyces hydrogenans</name>
    <dbReference type="NCBI Taxonomy" id="1905"/>
    <lineage>
        <taxon>Bacteria</taxon>
        <taxon>Bacillati</taxon>
        <taxon>Actinomycetota</taxon>
        <taxon>Actinomycetes</taxon>
        <taxon>Kitasatosporales</taxon>
        <taxon>Streptomycetaceae</taxon>
        <taxon>Streptomyces</taxon>
    </lineage>
</organism>
<reference evidence="2 3" key="1">
    <citation type="submission" date="2024-06" db="EMBL/GenBank/DDBJ databases">
        <title>The Natural Products Discovery Center: Release of the First 8490 Sequenced Strains for Exploring Actinobacteria Biosynthetic Diversity.</title>
        <authorList>
            <person name="Kalkreuter E."/>
            <person name="Kautsar S.A."/>
            <person name="Yang D."/>
            <person name="Bader C.D."/>
            <person name="Teijaro C.N."/>
            <person name="Fluegel L."/>
            <person name="Davis C.M."/>
            <person name="Simpson J.R."/>
            <person name="Lauterbach L."/>
            <person name="Steele A.D."/>
            <person name="Gui C."/>
            <person name="Meng S."/>
            <person name="Li G."/>
            <person name="Viehrig K."/>
            <person name="Ye F."/>
            <person name="Su P."/>
            <person name="Kiefer A.F."/>
            <person name="Nichols A."/>
            <person name="Cepeda A.J."/>
            <person name="Yan W."/>
            <person name="Fan B."/>
            <person name="Jiang Y."/>
            <person name="Adhikari A."/>
            <person name="Zheng C.-J."/>
            <person name="Schuster L."/>
            <person name="Cowan T.M."/>
            <person name="Smanski M.J."/>
            <person name="Chevrette M.G."/>
            <person name="De Carvalho L.P.S."/>
            <person name="Shen B."/>
        </authorList>
    </citation>
    <scope>NUCLEOTIDE SEQUENCE [LARGE SCALE GENOMIC DNA]</scope>
    <source>
        <strain evidence="2 3">NPDC045705</strain>
    </source>
</reference>
<name>A0ABV3CP72_STREX</name>
<gene>
    <name evidence="2" type="ORF">AB0A76_02180</name>
</gene>
<sequence length="436" mass="46313">MAHVRAALAIATVLAVGVTPAVLGGTATAAVPPAAGTATTSTTGTVVQEGGPLVVTSGEEGAVTTRITVTLPTGHTGPVKARLLLPKPTWQWPDGAEGYDPVTPTCAVNGGAFSSCPWNIPGNEVVFPATEASTTVTYDIRVDADSRAAVMGTLTATFEVTDETGAVIGSGPVVFRFVSGTVEASRRTTVLARDKAGVLWQYPSSGRDDKPLKARQRIGGGWDIYTSITALGWRTAAGQGDLVARDKAGVLWHYEGSGNPAAPFKPRVRVGGGWNTYTAITANAGGLVARDQEGVLWKYTRPFAEPDGGEVSTDLFWPRQRMGHGWNAYNVIEGQGYDDDAVARDASGVLWSYRMARDSSTGGAYSPRGRVGGGWNVYKSLTWAQNLNGRGQDDLLAVDKNGRLWLYESSSWNYGQLPSSIRKEIGWGWDIYDEIL</sequence>
<feature type="chain" id="PRO_5047340435" evidence="1">
    <location>
        <begin position="30"/>
        <end position="436"/>
    </location>
</feature>
<keyword evidence="3" id="KW-1185">Reference proteome</keyword>
<evidence type="ECO:0000313" key="2">
    <source>
        <dbReference type="EMBL" id="MEU7292005.1"/>
    </source>
</evidence>
<proteinExistence type="predicted"/>
<dbReference type="Proteomes" id="UP001551210">
    <property type="component" value="Unassembled WGS sequence"/>
</dbReference>
<comment type="caution">
    <text evidence="2">The sequence shown here is derived from an EMBL/GenBank/DDBJ whole genome shotgun (WGS) entry which is preliminary data.</text>
</comment>
<evidence type="ECO:0000256" key="1">
    <source>
        <dbReference type="SAM" id="SignalP"/>
    </source>
</evidence>
<dbReference type="Gene3D" id="2.20.25.650">
    <property type="entry name" value="Tachylectin-2-like"/>
    <property type="match status" value="1"/>
</dbReference>